<dbReference type="PANTHER" id="PTHR47991">
    <property type="entry name" value="OXOGLUTARATE/IRON-DEPENDENT DIOXYGENASE"/>
    <property type="match status" value="1"/>
</dbReference>
<dbReference type="AlphaFoldDB" id="A0A1S2YQN5"/>
<dbReference type="InterPro" id="IPR005123">
    <property type="entry name" value="Oxoglu/Fe-dep_dioxygenase_dom"/>
</dbReference>
<dbReference type="InterPro" id="IPR050295">
    <property type="entry name" value="Plant_2OG-oxidoreductases"/>
</dbReference>
<dbReference type="Pfam" id="PF03171">
    <property type="entry name" value="2OG-FeII_Oxy"/>
    <property type="match status" value="1"/>
</dbReference>
<reference evidence="8" key="2">
    <citation type="submission" date="2025-08" db="UniProtKB">
        <authorList>
            <consortium name="RefSeq"/>
        </authorList>
    </citation>
    <scope>IDENTIFICATION</scope>
    <source>
        <tissue evidence="8">Etiolated seedlings</tissue>
    </source>
</reference>
<proteinExistence type="inferred from homology"/>
<dbReference type="eggNOG" id="KOG0143">
    <property type="taxonomic scope" value="Eukaryota"/>
</dbReference>
<dbReference type="GeneID" id="101513639"/>
<keyword evidence="3" id="KW-0847">Vitamin C</keyword>
<keyword evidence="5" id="KW-0560">Oxidoreductase</keyword>
<dbReference type="GO" id="GO:0046872">
    <property type="term" value="F:metal ion binding"/>
    <property type="evidence" value="ECO:0007669"/>
    <property type="project" value="UniProtKB-KW"/>
</dbReference>
<dbReference type="Gene3D" id="2.60.120.330">
    <property type="entry name" value="B-lactam Antibiotic, Isopenicillin N Synthase, Chain"/>
    <property type="match status" value="1"/>
</dbReference>
<dbReference type="SUPFAM" id="SSF51197">
    <property type="entry name" value="Clavaminate synthase-like"/>
    <property type="match status" value="1"/>
</dbReference>
<dbReference type="Pfam" id="PF14226">
    <property type="entry name" value="DIOX_N"/>
    <property type="match status" value="1"/>
</dbReference>
<evidence type="ECO:0000256" key="3">
    <source>
        <dbReference type="ARBA" id="ARBA00022896"/>
    </source>
</evidence>
<dbReference type="GO" id="GO:0016491">
    <property type="term" value="F:oxidoreductase activity"/>
    <property type="evidence" value="ECO:0007669"/>
    <property type="project" value="UniProtKB-KW"/>
</dbReference>
<evidence type="ECO:0000256" key="2">
    <source>
        <dbReference type="ARBA" id="ARBA00022723"/>
    </source>
</evidence>
<dbReference type="KEGG" id="cam:101513639"/>
<dbReference type="FunFam" id="2.60.120.330:FF:000018">
    <property type="entry name" value="2-oxoglutarate (2OG) and Fe(II)-dependent oxygenase superfamily protein"/>
    <property type="match status" value="1"/>
</dbReference>
<gene>
    <name evidence="8" type="primary">LOC101513639</name>
</gene>
<keyword evidence="7" id="KW-1185">Reference proteome</keyword>
<dbReference type="InterPro" id="IPR026992">
    <property type="entry name" value="DIOX_N"/>
</dbReference>
<dbReference type="OrthoDB" id="288590at2759"/>
<feature type="domain" description="Fe2OG dioxygenase" evidence="6">
    <location>
        <begin position="193"/>
        <end position="293"/>
    </location>
</feature>
<keyword evidence="2 5" id="KW-0479">Metal-binding</keyword>
<protein>
    <submittedName>
        <fullName evidence="8">Protein SRG1</fullName>
    </submittedName>
</protein>
<dbReference type="Proteomes" id="UP000087171">
    <property type="component" value="Chromosome Ca7"/>
</dbReference>
<evidence type="ECO:0000256" key="4">
    <source>
        <dbReference type="ARBA" id="ARBA00023004"/>
    </source>
</evidence>
<evidence type="ECO:0000256" key="1">
    <source>
        <dbReference type="ARBA" id="ARBA00008056"/>
    </source>
</evidence>
<name>A0A1S2YQN5_CICAR</name>
<evidence type="ECO:0000313" key="7">
    <source>
        <dbReference type="Proteomes" id="UP000087171"/>
    </source>
</evidence>
<comment type="similarity">
    <text evidence="1 5">Belongs to the iron/ascorbate-dependent oxidoreductase family.</text>
</comment>
<reference evidence="7" key="1">
    <citation type="journal article" date="2013" name="Nat. Biotechnol.">
        <title>Draft genome sequence of chickpea (Cicer arietinum) provides a resource for trait improvement.</title>
        <authorList>
            <person name="Varshney R.K."/>
            <person name="Song C."/>
            <person name="Saxena R.K."/>
            <person name="Azam S."/>
            <person name="Yu S."/>
            <person name="Sharpe A.G."/>
            <person name="Cannon S."/>
            <person name="Baek J."/>
            <person name="Rosen B.D."/>
            <person name="Tar'an B."/>
            <person name="Millan T."/>
            <person name="Zhang X."/>
            <person name="Ramsay L.D."/>
            <person name="Iwata A."/>
            <person name="Wang Y."/>
            <person name="Nelson W."/>
            <person name="Farmer A.D."/>
            <person name="Gaur P.M."/>
            <person name="Soderlund C."/>
            <person name="Penmetsa R.V."/>
            <person name="Xu C."/>
            <person name="Bharti A.K."/>
            <person name="He W."/>
            <person name="Winter P."/>
            <person name="Zhao S."/>
            <person name="Hane J.K."/>
            <person name="Carrasquilla-Garcia N."/>
            <person name="Condie J.A."/>
            <person name="Upadhyaya H.D."/>
            <person name="Luo M.C."/>
            <person name="Thudi M."/>
            <person name="Gowda C.L."/>
            <person name="Singh N.P."/>
            <person name="Lichtenzveig J."/>
            <person name="Gali K.K."/>
            <person name="Rubio J."/>
            <person name="Nadarajan N."/>
            <person name="Dolezel J."/>
            <person name="Bansal K.C."/>
            <person name="Xu X."/>
            <person name="Edwards D."/>
            <person name="Zhang G."/>
            <person name="Kahl G."/>
            <person name="Gil J."/>
            <person name="Singh K.B."/>
            <person name="Datta S.K."/>
            <person name="Jackson S.A."/>
            <person name="Wang J."/>
            <person name="Cook D.R."/>
        </authorList>
    </citation>
    <scope>NUCLEOTIDE SEQUENCE [LARGE SCALE GENOMIC DNA]</scope>
    <source>
        <strain evidence="7">cv. CDC Frontier</strain>
    </source>
</reference>
<accession>A0A1S2YQN5</accession>
<dbReference type="InterPro" id="IPR044861">
    <property type="entry name" value="IPNS-like_FE2OG_OXY"/>
</dbReference>
<organism evidence="7 8">
    <name type="scientific">Cicer arietinum</name>
    <name type="common">Chickpea</name>
    <name type="synonym">Garbanzo</name>
    <dbReference type="NCBI Taxonomy" id="3827"/>
    <lineage>
        <taxon>Eukaryota</taxon>
        <taxon>Viridiplantae</taxon>
        <taxon>Streptophyta</taxon>
        <taxon>Embryophyta</taxon>
        <taxon>Tracheophyta</taxon>
        <taxon>Spermatophyta</taxon>
        <taxon>Magnoliopsida</taxon>
        <taxon>eudicotyledons</taxon>
        <taxon>Gunneridae</taxon>
        <taxon>Pentapetalae</taxon>
        <taxon>rosids</taxon>
        <taxon>fabids</taxon>
        <taxon>Fabales</taxon>
        <taxon>Fabaceae</taxon>
        <taxon>Papilionoideae</taxon>
        <taxon>50 kb inversion clade</taxon>
        <taxon>NPAAA clade</taxon>
        <taxon>Hologalegina</taxon>
        <taxon>IRL clade</taxon>
        <taxon>Cicereae</taxon>
        <taxon>Cicer</taxon>
    </lineage>
</organism>
<evidence type="ECO:0000256" key="5">
    <source>
        <dbReference type="RuleBase" id="RU003682"/>
    </source>
</evidence>
<evidence type="ECO:0000259" key="6">
    <source>
        <dbReference type="PROSITE" id="PS51471"/>
    </source>
</evidence>
<dbReference type="PaxDb" id="3827-XP_004508422.1"/>
<evidence type="ECO:0000313" key="8">
    <source>
        <dbReference type="RefSeq" id="XP_004508422.1"/>
    </source>
</evidence>
<keyword evidence="4 5" id="KW-0408">Iron</keyword>
<dbReference type="PROSITE" id="PS51471">
    <property type="entry name" value="FE2OG_OXY"/>
    <property type="match status" value="1"/>
</dbReference>
<dbReference type="RefSeq" id="XP_004508422.1">
    <property type="nucleotide sequence ID" value="XM_004508365.3"/>
</dbReference>
<dbReference type="InterPro" id="IPR027443">
    <property type="entry name" value="IPNS-like_sf"/>
</dbReference>
<dbReference type="GO" id="GO:0031418">
    <property type="term" value="F:L-ascorbic acid binding"/>
    <property type="evidence" value="ECO:0007669"/>
    <property type="project" value="UniProtKB-KW"/>
</dbReference>
<sequence>MASNLLVKSIEEMSMDGDEPPSEYLVKGNSFGSKDSSTLIPIPIIDVSLLPSESELEKLRSALSSAGCFQAIGHGMSNSYLDKVREVAKHFFALSVEEKQKYAPVVNESEGYGNDRIVSEKQVLDWSYRLTLRVFPKEKRRLSLWPENPSDFSETLEEFSAKVKSMMDYLLRSMARSLNLEEGSFLDLFGKQCLLQARINFYPRCSRPDLVLGVKPHTDRSGITVLLQDREVEGLQVMIDDKWINVPTIPDALVVNLGDQMQIMSNGIFKSPLHRVVTNTEKLRMSVAMFNEPELDNEIGPVEGLINETRPRLYRNVKNYGEINYRSYQEGKIALETVKIANNCDREK</sequence>